<feature type="signal peptide" evidence="1">
    <location>
        <begin position="1"/>
        <end position="30"/>
    </location>
</feature>
<comment type="caution">
    <text evidence="2">The sequence shown here is derived from an EMBL/GenBank/DDBJ whole genome shotgun (WGS) entry which is preliminary data.</text>
</comment>
<dbReference type="PROSITE" id="PS51257">
    <property type="entry name" value="PROKAR_LIPOPROTEIN"/>
    <property type="match status" value="1"/>
</dbReference>
<name>A0A1M3L2C2_9BACT</name>
<dbReference type="Proteomes" id="UP000184233">
    <property type="component" value="Unassembled WGS sequence"/>
</dbReference>
<reference evidence="2 3" key="1">
    <citation type="submission" date="2016-09" db="EMBL/GenBank/DDBJ databases">
        <title>Genome-resolved meta-omics ties microbial dynamics to process performance in biotechnology for thiocyanate degradation.</title>
        <authorList>
            <person name="Kantor R.S."/>
            <person name="Huddy R.J."/>
            <person name="Iyer R."/>
            <person name="Thomas B.C."/>
            <person name="Brown C.T."/>
            <person name="Anantharaman K."/>
            <person name="Tringe S."/>
            <person name="Hettich R.L."/>
            <person name="Harrison S.T."/>
            <person name="Banfield J.F."/>
        </authorList>
    </citation>
    <scope>NUCLEOTIDE SEQUENCE [LARGE SCALE GENOMIC DNA]</scope>
    <source>
        <strain evidence="2">59-99</strain>
    </source>
</reference>
<dbReference type="AlphaFoldDB" id="A0A1M3L2C2"/>
<accession>A0A1M3L2C2</accession>
<organism evidence="2 3">
    <name type="scientific">Candidatus Kapaibacterium thiocyanatum</name>
    <dbReference type="NCBI Taxonomy" id="1895771"/>
    <lineage>
        <taxon>Bacteria</taxon>
        <taxon>Pseudomonadati</taxon>
        <taxon>Candidatus Kapaibacteriota</taxon>
        <taxon>Candidatus Kapaibacteriia</taxon>
        <taxon>Candidatus Kapaibacteriales</taxon>
        <taxon>Candidatus Kapaibacteriaceae</taxon>
        <taxon>Candidatus Kapaibacterium</taxon>
    </lineage>
</organism>
<gene>
    <name evidence="2" type="ORF">BGO89_02900</name>
</gene>
<feature type="chain" id="PRO_5012996589" description="Outer membrane protein beta-barrel domain-containing protein" evidence="1">
    <location>
        <begin position="31"/>
        <end position="271"/>
    </location>
</feature>
<keyword evidence="1" id="KW-0732">Signal</keyword>
<sequence>MSLPPRWASGFCKRVLFVLVILIAGASCHAMTPDTVAKRKGRPVRIYGDVVWMMGLHSTDFFKDYQSLLGGGASTFDVPIGLTFGISSFQLGDLAIGVTGSYYRATVRETYTYDPRFRDSAVGPAQTLTQAVVMNVIPIFLTADYFPIQRQFTGYVGAGVGMGAVGMTWEESVANTPQGGSRPSGVRYDETHYTPAFLVRAGVSLGWDKRSTTRIGAALYFEVSYSVLPFSADMFQQFSQYVPALSQAAARSYRFQAGGIGIHGGVSIFLR</sequence>
<dbReference type="EMBL" id="MKVH01000013">
    <property type="protein sequence ID" value="OJX59379.1"/>
    <property type="molecule type" value="Genomic_DNA"/>
</dbReference>
<dbReference type="STRING" id="1895771.BGO89_02900"/>
<evidence type="ECO:0000256" key="1">
    <source>
        <dbReference type="SAM" id="SignalP"/>
    </source>
</evidence>
<evidence type="ECO:0008006" key="4">
    <source>
        <dbReference type="Google" id="ProtNLM"/>
    </source>
</evidence>
<proteinExistence type="predicted"/>
<protein>
    <recommendedName>
        <fullName evidence="4">Outer membrane protein beta-barrel domain-containing protein</fullName>
    </recommendedName>
</protein>
<evidence type="ECO:0000313" key="2">
    <source>
        <dbReference type="EMBL" id="OJX59379.1"/>
    </source>
</evidence>
<evidence type="ECO:0000313" key="3">
    <source>
        <dbReference type="Proteomes" id="UP000184233"/>
    </source>
</evidence>